<dbReference type="Pfam" id="PF26595">
    <property type="entry name" value="A_ENA"/>
    <property type="match status" value="1"/>
</dbReference>
<comment type="caution">
    <text evidence="1">The sequence shown here is derived from an EMBL/GenBank/DDBJ whole genome shotgun (WGS) entry which is preliminary data.</text>
</comment>
<keyword evidence="2" id="KW-1185">Reference proteome</keyword>
<dbReference type="Proteomes" id="UP001652445">
    <property type="component" value="Unassembled WGS sequence"/>
</dbReference>
<dbReference type="RefSeq" id="WP_262684981.1">
    <property type="nucleotide sequence ID" value="NZ_JAOQIO010000065.1"/>
</dbReference>
<protein>
    <submittedName>
        <fullName evidence="1">Restriction endonuclease subunit S</fullName>
    </submittedName>
</protein>
<sequence length="117" mass="12821">MSRPESFNRMMTAAAKFQLNIAIILEAKAIEAVKSRHWICNRLNLSAYEDHAQQVKETMDVHDQLIELIDGLTKMESALAKNLTIILNQKEEEDMLGGSGSGGGGMGDLFNLGGSLK</sequence>
<gene>
    <name evidence="1" type="ORF">OB236_16750</name>
</gene>
<evidence type="ECO:0000313" key="2">
    <source>
        <dbReference type="Proteomes" id="UP001652445"/>
    </source>
</evidence>
<evidence type="ECO:0000313" key="1">
    <source>
        <dbReference type="EMBL" id="MCU6793756.1"/>
    </source>
</evidence>
<keyword evidence="1" id="KW-0540">Nuclease</keyword>
<dbReference type="GO" id="GO:0004519">
    <property type="term" value="F:endonuclease activity"/>
    <property type="evidence" value="ECO:0007669"/>
    <property type="project" value="UniProtKB-KW"/>
</dbReference>
<keyword evidence="1" id="KW-0378">Hydrolase</keyword>
<dbReference type="EMBL" id="JAOQIO010000065">
    <property type="protein sequence ID" value="MCU6793756.1"/>
    <property type="molecule type" value="Genomic_DNA"/>
</dbReference>
<keyword evidence="1" id="KW-0255">Endonuclease</keyword>
<accession>A0ABT2UGJ0</accession>
<dbReference type="InterPro" id="IPR058705">
    <property type="entry name" value="A_ENA"/>
</dbReference>
<name>A0ABT2UGJ0_9BACL</name>
<organism evidence="1 2">
    <name type="scientific">Paenibacillus baimaensis</name>
    <dbReference type="NCBI Taxonomy" id="2982185"/>
    <lineage>
        <taxon>Bacteria</taxon>
        <taxon>Bacillati</taxon>
        <taxon>Bacillota</taxon>
        <taxon>Bacilli</taxon>
        <taxon>Bacillales</taxon>
        <taxon>Paenibacillaceae</taxon>
        <taxon>Paenibacillus</taxon>
    </lineage>
</organism>
<proteinExistence type="predicted"/>
<reference evidence="1 2" key="1">
    <citation type="submission" date="2022-09" db="EMBL/GenBank/DDBJ databases">
        <authorList>
            <person name="Han X.L."/>
            <person name="Wang Q."/>
            <person name="Lu T."/>
        </authorList>
    </citation>
    <scope>NUCLEOTIDE SEQUENCE [LARGE SCALE GENOMIC DNA]</scope>
    <source>
        <strain evidence="1 2">WQ 127069</strain>
    </source>
</reference>